<evidence type="ECO:0000313" key="1">
    <source>
        <dbReference type="EMBL" id="SFC97716.1"/>
    </source>
</evidence>
<dbReference type="AlphaFoldDB" id="A0A1I1NJW3"/>
<accession>A0A1I1NJW3</accession>
<reference evidence="2" key="1">
    <citation type="submission" date="2016-10" db="EMBL/GenBank/DDBJ databases">
        <authorList>
            <person name="Varghese N."/>
            <person name="Submissions S."/>
        </authorList>
    </citation>
    <scope>NUCLEOTIDE SEQUENCE [LARGE SCALE GENOMIC DNA]</scope>
    <source>
        <strain evidence="2">DSM 25730</strain>
    </source>
</reference>
<keyword evidence="2" id="KW-1185">Reference proteome</keyword>
<name>A0A1I1NJW3_9FLAO</name>
<proteinExistence type="predicted"/>
<organism evidence="1 2">
    <name type="scientific">Algibacter pectinivorans</name>
    <dbReference type="NCBI Taxonomy" id="870482"/>
    <lineage>
        <taxon>Bacteria</taxon>
        <taxon>Pseudomonadati</taxon>
        <taxon>Bacteroidota</taxon>
        <taxon>Flavobacteriia</taxon>
        <taxon>Flavobacteriales</taxon>
        <taxon>Flavobacteriaceae</taxon>
        <taxon>Algibacter</taxon>
    </lineage>
</organism>
<protein>
    <submittedName>
        <fullName evidence="1">Uncharacterized protein</fullName>
    </submittedName>
</protein>
<dbReference type="STRING" id="870482.SAMN04487987_102351"/>
<dbReference type="OrthoDB" id="1496041at2"/>
<sequence>MDLHKNIDEFILLISDIRNISPEDFAAYYPIKNKRWNPNNLSISEIENHFSSLQKFNISENWNGFISLTSKIYLIYEVFDKLPIEDKNIFINYFAIITKDAHFKTHSFVSDKTLSKKEYYNLLSIYQIFFDNLLFDVLNELKNLTHTSLVEPGATQDKGITPKPEFTFINNFDKVEPLKVFNYFKINLVDKKYLTIEQLENYLLLAFQDLDLTKEKFSFSNLHIGKVRTIFYKYFVDVANKPFGKKKEYANLLGGYFNSFTTEKVMNNFAEGY</sequence>
<gene>
    <name evidence="1" type="ORF">SAMN04487987_102351</name>
</gene>
<dbReference type="Proteomes" id="UP000199439">
    <property type="component" value="Unassembled WGS sequence"/>
</dbReference>
<evidence type="ECO:0000313" key="2">
    <source>
        <dbReference type="Proteomes" id="UP000199439"/>
    </source>
</evidence>
<dbReference type="RefSeq" id="WP_092849573.1">
    <property type="nucleotide sequence ID" value="NZ_FOMI01000002.1"/>
</dbReference>
<dbReference type="EMBL" id="FOMI01000002">
    <property type="protein sequence ID" value="SFC97716.1"/>
    <property type="molecule type" value="Genomic_DNA"/>
</dbReference>